<protein>
    <submittedName>
        <fullName evidence="4">Uncharacterized protein</fullName>
    </submittedName>
</protein>
<gene>
    <name evidence="4" type="ORF">SAMN05444483_1227</name>
</gene>
<evidence type="ECO:0000259" key="3">
    <source>
        <dbReference type="Pfam" id="PF25202"/>
    </source>
</evidence>
<feature type="compositionally biased region" description="Basic and acidic residues" evidence="1">
    <location>
        <begin position="11"/>
        <end position="20"/>
    </location>
</feature>
<name>A0A1M5LUJ7_SALEC</name>
<feature type="compositionally biased region" description="Polar residues" evidence="1">
    <location>
        <begin position="1"/>
        <end position="10"/>
    </location>
</feature>
<reference evidence="5" key="1">
    <citation type="submission" date="2016-11" db="EMBL/GenBank/DDBJ databases">
        <authorList>
            <person name="Varghese N."/>
            <person name="Submissions S."/>
        </authorList>
    </citation>
    <scope>NUCLEOTIDE SEQUENCE [LARGE SCALE GENOMIC DNA]</scope>
    <source>
        <strain evidence="5">DSM 24579</strain>
    </source>
</reference>
<dbReference type="InterPro" id="IPR004919">
    <property type="entry name" value="GmrSD_N"/>
</dbReference>
<organism evidence="4 5">
    <name type="scientific">Salegentibacter echinorum</name>
    <dbReference type="NCBI Taxonomy" id="1073325"/>
    <lineage>
        <taxon>Bacteria</taxon>
        <taxon>Pseudomonadati</taxon>
        <taxon>Bacteroidota</taxon>
        <taxon>Flavobacteriia</taxon>
        <taxon>Flavobacteriales</taxon>
        <taxon>Flavobacteriaceae</taxon>
        <taxon>Salegentibacter</taxon>
    </lineage>
</organism>
<evidence type="ECO:0000259" key="2">
    <source>
        <dbReference type="Pfam" id="PF03235"/>
    </source>
</evidence>
<dbReference type="EMBL" id="FQVT01000022">
    <property type="protein sequence ID" value="SHG68309.1"/>
    <property type="molecule type" value="Genomic_DNA"/>
</dbReference>
<dbReference type="PANTHER" id="PTHR35149">
    <property type="entry name" value="SLL5132 PROTEIN"/>
    <property type="match status" value="1"/>
</dbReference>
<accession>A0A1M5LUJ7</accession>
<evidence type="ECO:0000256" key="1">
    <source>
        <dbReference type="SAM" id="MobiDB-lite"/>
    </source>
</evidence>
<dbReference type="PANTHER" id="PTHR35149:SF2">
    <property type="entry name" value="DUF262 DOMAIN-CONTAINING PROTEIN"/>
    <property type="match status" value="1"/>
</dbReference>
<dbReference type="RefSeq" id="WP_072881743.1">
    <property type="nucleotide sequence ID" value="NZ_FQVT01000022.1"/>
</dbReference>
<feature type="domain" description="DUF7834" evidence="3">
    <location>
        <begin position="217"/>
        <end position="442"/>
    </location>
</feature>
<evidence type="ECO:0000313" key="5">
    <source>
        <dbReference type="Proteomes" id="UP000183945"/>
    </source>
</evidence>
<feature type="region of interest" description="Disordered" evidence="1">
    <location>
        <begin position="1"/>
        <end position="20"/>
    </location>
</feature>
<feature type="domain" description="GmrSD restriction endonucleases N-terminal" evidence="2">
    <location>
        <begin position="57"/>
        <end position="205"/>
    </location>
</feature>
<dbReference type="Pfam" id="PF03235">
    <property type="entry name" value="GmrSD_N"/>
    <property type="match status" value="1"/>
</dbReference>
<sequence length="485" mass="57377">MEENFSSSPETIEKDSPMEIKENHDERLEEKIKVTSCSIADLFQLQNVALPGTNISGKLSIPEYQRPYVWRKRQLSKLVDDFSKFFNSYELGDPHYYLGSIIIHQTDENLNIIDGQQRITSLLLLAEIQNFLSKPKVTYSSPQSIFRIKENIEFLKSKKLPAINWRLLNVTLVITDNEDDAYTFFETQNTGGVRLSGADIIKSHHLRAIKDKKLLNNKAQNWESNSNDNTKYVIELLCKARCWNIVFWENFPFYKHKRAIKNKVVEKFTENTEKESRNISFIQAEIEKTNFQENIRLTSHLKSLRQPLYDGENYIDFLTEYVETYEVLFLKNEDYRIDPRFYDFRNKLISGKDGTIFLKELFEILLLCYVSKFGYKDIYEFSLWTFRYVYSLRVIKKRTVREDTMTSFVKETFILDKVFSTYSHREVINILKKYSYKFNDENCGDNNVKGRYIRGLGKYFTINFSNGIVTKDFDSKLKKDIYGKM</sequence>
<dbReference type="Pfam" id="PF25202">
    <property type="entry name" value="DUF7834"/>
    <property type="match status" value="1"/>
</dbReference>
<dbReference type="Proteomes" id="UP000183945">
    <property type="component" value="Unassembled WGS sequence"/>
</dbReference>
<dbReference type="AlphaFoldDB" id="A0A1M5LUJ7"/>
<keyword evidence="5" id="KW-1185">Reference proteome</keyword>
<proteinExistence type="predicted"/>
<dbReference type="OrthoDB" id="9798761at2"/>
<evidence type="ECO:0000313" key="4">
    <source>
        <dbReference type="EMBL" id="SHG68309.1"/>
    </source>
</evidence>
<dbReference type="InterPro" id="IPR057156">
    <property type="entry name" value="DUF7834"/>
</dbReference>
<dbReference type="STRING" id="1073325.SAMN05444483_1227"/>